<dbReference type="InterPro" id="IPR050498">
    <property type="entry name" value="Ycf3"/>
</dbReference>
<evidence type="ECO:0000313" key="4">
    <source>
        <dbReference type="EMBL" id="MDC7683985.1"/>
    </source>
</evidence>
<keyword evidence="1" id="KW-0677">Repeat</keyword>
<evidence type="ECO:0000313" key="5">
    <source>
        <dbReference type="Proteomes" id="UP001214854"/>
    </source>
</evidence>
<name>A0ABT5HV85_9CAUL</name>
<gene>
    <name evidence="4" type="ORF">PQU92_11910</name>
</gene>
<accession>A0ABT5HV85</accession>
<protein>
    <submittedName>
        <fullName evidence="4">Tetratricopeptide repeat protein</fullName>
    </submittedName>
</protein>
<sequence length="181" mass="20689">MDIDTPSNAERLGQTYFFAFIDDDLGWDDVLAATEAHLIRDPRNRYALHNRAQALFARDRFAEAEQHYRAGLAEGADDSLPFYAFGQFLSLRKRPAEAAEMFREALRFEPEDAPLWRCLAYALGEAWRFPSAVAAFTRAIELEPDFARTVLDRGWARALTGDMIGAVRDWRRAASLRKDSR</sequence>
<dbReference type="PROSITE" id="PS50005">
    <property type="entry name" value="TPR"/>
    <property type="match status" value="2"/>
</dbReference>
<organism evidence="4 5">
    <name type="scientific">Asticcacaulis aquaticus</name>
    <dbReference type="NCBI Taxonomy" id="2984212"/>
    <lineage>
        <taxon>Bacteria</taxon>
        <taxon>Pseudomonadati</taxon>
        <taxon>Pseudomonadota</taxon>
        <taxon>Alphaproteobacteria</taxon>
        <taxon>Caulobacterales</taxon>
        <taxon>Caulobacteraceae</taxon>
        <taxon>Asticcacaulis</taxon>
    </lineage>
</organism>
<dbReference type="PANTHER" id="PTHR44858">
    <property type="entry name" value="TETRATRICOPEPTIDE REPEAT PROTEIN 6"/>
    <property type="match status" value="1"/>
</dbReference>
<dbReference type="SUPFAM" id="SSF48452">
    <property type="entry name" value="TPR-like"/>
    <property type="match status" value="1"/>
</dbReference>
<dbReference type="EMBL" id="JAQQKX010000009">
    <property type="protein sequence ID" value="MDC7683985.1"/>
    <property type="molecule type" value="Genomic_DNA"/>
</dbReference>
<dbReference type="SMART" id="SM00028">
    <property type="entry name" value="TPR"/>
    <property type="match status" value="4"/>
</dbReference>
<feature type="repeat" description="TPR" evidence="3">
    <location>
        <begin position="113"/>
        <end position="146"/>
    </location>
</feature>
<dbReference type="Gene3D" id="1.25.40.10">
    <property type="entry name" value="Tetratricopeptide repeat domain"/>
    <property type="match status" value="1"/>
</dbReference>
<reference evidence="4 5" key="1">
    <citation type="submission" date="2023-01" db="EMBL/GenBank/DDBJ databases">
        <title>Novel species of the genus Asticcacaulis isolated from rivers.</title>
        <authorList>
            <person name="Lu H."/>
        </authorList>
    </citation>
    <scope>NUCLEOTIDE SEQUENCE [LARGE SCALE GENOMIC DNA]</scope>
    <source>
        <strain evidence="4 5">BYS171W</strain>
    </source>
</reference>
<keyword evidence="2 3" id="KW-0802">TPR repeat</keyword>
<keyword evidence="5" id="KW-1185">Reference proteome</keyword>
<dbReference type="InterPro" id="IPR019734">
    <property type="entry name" value="TPR_rpt"/>
</dbReference>
<dbReference type="RefSeq" id="WP_272748443.1">
    <property type="nucleotide sequence ID" value="NZ_JAQQKX010000009.1"/>
</dbReference>
<dbReference type="PANTHER" id="PTHR44858:SF1">
    <property type="entry name" value="UDP-N-ACETYLGLUCOSAMINE--PEPTIDE N-ACETYLGLUCOSAMINYLTRANSFERASE SPINDLY-RELATED"/>
    <property type="match status" value="1"/>
</dbReference>
<dbReference type="Proteomes" id="UP001214854">
    <property type="component" value="Unassembled WGS sequence"/>
</dbReference>
<evidence type="ECO:0000256" key="1">
    <source>
        <dbReference type="ARBA" id="ARBA00022737"/>
    </source>
</evidence>
<proteinExistence type="predicted"/>
<evidence type="ECO:0000256" key="3">
    <source>
        <dbReference type="PROSITE-ProRule" id="PRU00339"/>
    </source>
</evidence>
<dbReference type="Pfam" id="PF13432">
    <property type="entry name" value="TPR_16"/>
    <property type="match status" value="2"/>
</dbReference>
<comment type="caution">
    <text evidence="4">The sequence shown here is derived from an EMBL/GenBank/DDBJ whole genome shotgun (WGS) entry which is preliminary data.</text>
</comment>
<dbReference type="InterPro" id="IPR011990">
    <property type="entry name" value="TPR-like_helical_dom_sf"/>
</dbReference>
<feature type="repeat" description="TPR" evidence="3">
    <location>
        <begin position="79"/>
        <end position="112"/>
    </location>
</feature>
<evidence type="ECO:0000256" key="2">
    <source>
        <dbReference type="ARBA" id="ARBA00022803"/>
    </source>
</evidence>